<name>A0A5B0E9W9_9MICC</name>
<gene>
    <name evidence="2" type="ORF">FQ154_13195</name>
</gene>
<evidence type="ECO:0000313" key="2">
    <source>
        <dbReference type="EMBL" id="KAA0975834.1"/>
    </source>
</evidence>
<proteinExistence type="predicted"/>
<keyword evidence="1" id="KW-1133">Transmembrane helix</keyword>
<protein>
    <submittedName>
        <fullName evidence="2">DUF4383 domain-containing protein</fullName>
    </submittedName>
</protein>
<sequence>MEKAAMVVGAIFLLVGILGFIPGVTTNYDQLSGAGHHSGALLLGIFQVSYLHNAVHVLFGIAGLAMARAIRLARIYLVAGGIIYLALWIYGLLIDHDSAANFIPLNNADNWLHLVLGVGMVALGLLLTRPNRSGPDARLR</sequence>
<dbReference type="OrthoDB" id="572373at2"/>
<dbReference type="Pfam" id="PF14325">
    <property type="entry name" value="DUF4383"/>
    <property type="match status" value="1"/>
</dbReference>
<evidence type="ECO:0000313" key="3">
    <source>
        <dbReference type="Proteomes" id="UP000323856"/>
    </source>
</evidence>
<dbReference type="AlphaFoldDB" id="A0A5B0E9W9"/>
<feature type="transmembrane region" description="Helical" evidence="1">
    <location>
        <begin position="72"/>
        <end position="91"/>
    </location>
</feature>
<feature type="transmembrane region" description="Helical" evidence="1">
    <location>
        <begin position="111"/>
        <end position="128"/>
    </location>
</feature>
<dbReference type="Proteomes" id="UP000323856">
    <property type="component" value="Unassembled WGS sequence"/>
</dbReference>
<accession>A0A5B0E9W9</accession>
<organism evidence="2 3">
    <name type="scientific">Paeniglutamicibacter gangotriensis</name>
    <dbReference type="NCBI Taxonomy" id="254787"/>
    <lineage>
        <taxon>Bacteria</taxon>
        <taxon>Bacillati</taxon>
        <taxon>Actinomycetota</taxon>
        <taxon>Actinomycetes</taxon>
        <taxon>Micrococcales</taxon>
        <taxon>Micrococcaceae</taxon>
        <taxon>Paeniglutamicibacter</taxon>
    </lineage>
</organism>
<evidence type="ECO:0000256" key="1">
    <source>
        <dbReference type="SAM" id="Phobius"/>
    </source>
</evidence>
<keyword evidence="1" id="KW-0812">Transmembrane</keyword>
<reference evidence="2 3" key="1">
    <citation type="submission" date="2019-07" db="EMBL/GenBank/DDBJ databases">
        <title>Analysis of the biochemical properties, biological activity and biotechnological potential of siderophores and biosurfactants produced by Antarctic psychrotolerant bacteria.</title>
        <authorList>
            <person name="Styczynski M."/>
            <person name="Krucon T."/>
            <person name="Decewicz P."/>
            <person name="Dziewit L."/>
        </authorList>
    </citation>
    <scope>NUCLEOTIDE SEQUENCE [LARGE SCALE GENOMIC DNA]</scope>
    <source>
        <strain evidence="2 3">ANT_H27</strain>
    </source>
</reference>
<keyword evidence="1" id="KW-0472">Membrane</keyword>
<dbReference type="EMBL" id="VOBL01000014">
    <property type="protein sequence ID" value="KAA0975834.1"/>
    <property type="molecule type" value="Genomic_DNA"/>
</dbReference>
<feature type="transmembrane region" description="Helical" evidence="1">
    <location>
        <begin position="7"/>
        <end position="28"/>
    </location>
</feature>
<feature type="transmembrane region" description="Helical" evidence="1">
    <location>
        <begin position="40"/>
        <end position="65"/>
    </location>
</feature>
<comment type="caution">
    <text evidence="2">The sequence shown here is derived from an EMBL/GenBank/DDBJ whole genome shotgun (WGS) entry which is preliminary data.</text>
</comment>